<dbReference type="Proteomes" id="UP000320857">
    <property type="component" value="Unassembled WGS sequence"/>
</dbReference>
<accession>A0A5P0YP05</accession>
<evidence type="ECO:0000313" key="3">
    <source>
        <dbReference type="EMBL" id="MQS02094.1"/>
    </source>
</evidence>
<dbReference type="EMBL" id="VJYK02000071">
    <property type="protein sequence ID" value="MQS02094.1"/>
    <property type="molecule type" value="Genomic_DNA"/>
</dbReference>
<evidence type="ECO:0000313" key="5">
    <source>
        <dbReference type="Proteomes" id="UP000517765"/>
    </source>
</evidence>
<keyword evidence="4" id="KW-1185">Reference proteome</keyword>
<proteinExistence type="predicted"/>
<comment type="caution">
    <text evidence="3">The sequence shown here is derived from an EMBL/GenBank/DDBJ whole genome shotgun (WGS) entry which is preliminary data.</text>
</comment>
<feature type="transmembrane region" description="Helical" evidence="1">
    <location>
        <begin position="39"/>
        <end position="56"/>
    </location>
</feature>
<feature type="transmembrane region" description="Helical" evidence="1">
    <location>
        <begin position="12"/>
        <end position="33"/>
    </location>
</feature>
<reference evidence="3 4" key="1">
    <citation type="submission" date="2019-10" db="EMBL/GenBank/DDBJ databases">
        <title>Streptomyces sp. nov., a novel actinobacterium isolated from alkaline environment.</title>
        <authorList>
            <person name="Golinska P."/>
        </authorList>
    </citation>
    <scope>NUCLEOTIDE SEQUENCE [LARGE SCALE GENOMIC DNA]</scope>
    <source>
        <strain evidence="3 4">OF1</strain>
    </source>
</reference>
<dbReference type="AlphaFoldDB" id="A0A5P0YP05"/>
<protein>
    <submittedName>
        <fullName evidence="3">Uncharacterized protein</fullName>
    </submittedName>
</protein>
<reference evidence="5" key="2">
    <citation type="submission" date="2020-05" db="EMBL/GenBank/DDBJ databases">
        <title>Classification of alakaliphilic streptomycetes isolated from an alkaline soil next to Lonar Crater, India and a proposal for the recognition of Streptomyces alkaliterrae sp. nov.</title>
        <authorList>
            <person name="Golinska P."/>
        </authorList>
    </citation>
    <scope>NUCLEOTIDE SEQUENCE [LARGE SCALE GENOMIC DNA]</scope>
    <source>
        <strain evidence="5">OF8</strain>
    </source>
</reference>
<dbReference type="Proteomes" id="UP000517765">
    <property type="component" value="Unassembled WGS sequence"/>
</dbReference>
<reference evidence="2" key="3">
    <citation type="journal article" name="Syst. Appl. Microbiol.">
        <title>Streptomyces alkaliterrae sp. nov., isolated from an alkaline soil, and emended descriptions of Streptomyces alkaliphilus, Streptomyces calidiresistens and Streptomyces durbertensis.</title>
        <authorList>
            <person name="Swiecimska M."/>
            <person name="Golinska P."/>
            <person name="Nouioui I."/>
            <person name="Wypij M."/>
            <person name="Rai M."/>
            <person name="Sangal V."/>
            <person name="Goodfellow M."/>
        </authorList>
    </citation>
    <scope>NUCLEOTIDE SEQUENCE</scope>
    <source>
        <strain evidence="2">OF8</strain>
    </source>
</reference>
<evidence type="ECO:0000256" key="1">
    <source>
        <dbReference type="SAM" id="Phobius"/>
    </source>
</evidence>
<evidence type="ECO:0000313" key="2">
    <source>
        <dbReference type="EMBL" id="MBB1260163.1"/>
    </source>
</evidence>
<name>A0A5P0YP05_9ACTN</name>
<organism evidence="3 4">
    <name type="scientific">Streptomyces alkaliterrae</name>
    <dbReference type="NCBI Taxonomy" id="2213162"/>
    <lineage>
        <taxon>Bacteria</taxon>
        <taxon>Bacillati</taxon>
        <taxon>Actinomycetota</taxon>
        <taxon>Actinomycetes</taxon>
        <taxon>Kitasatosporales</taxon>
        <taxon>Streptomycetaceae</taxon>
        <taxon>Streptomyces</taxon>
    </lineage>
</organism>
<sequence length="88" mass="8941">MIDDIGALAGDLGGLLEGAVMGLLVAAFVALTWVKTKSVGAAIVALLAGVAIWAGVRNAELLSKKAEEDIVRGSAAVVQTVQEQGPVW</sequence>
<keyword evidence="1" id="KW-0472">Membrane</keyword>
<dbReference type="EMBL" id="JABJXA010000083">
    <property type="protein sequence ID" value="MBB1260163.1"/>
    <property type="molecule type" value="Genomic_DNA"/>
</dbReference>
<evidence type="ECO:0000313" key="4">
    <source>
        <dbReference type="Proteomes" id="UP000320857"/>
    </source>
</evidence>
<keyword evidence="1" id="KW-0812">Transmembrane</keyword>
<keyword evidence="1" id="KW-1133">Transmembrane helix</keyword>
<gene>
    <name evidence="3" type="ORF">FNX44_009455</name>
    <name evidence="2" type="ORF">H3147_15165</name>
</gene>
<dbReference type="RefSeq" id="WP_143647559.1">
    <property type="nucleotide sequence ID" value="NZ_JABJXA010000083.1"/>
</dbReference>